<evidence type="ECO:0000313" key="1">
    <source>
        <dbReference type="EMBL" id="CAH1521426.1"/>
    </source>
</evidence>
<comment type="caution">
    <text evidence="1">The sequence shown here is derived from an EMBL/GenBank/DDBJ whole genome shotgun (WGS) entry which is preliminary data.</text>
</comment>
<name>A0AAU9PYY5_9VIBR</name>
<accession>A0AAU9PYY5</accession>
<dbReference type="AlphaFoldDB" id="A0AAU9PYY5"/>
<organism evidence="1 2">
    <name type="scientific">Vibrio owensii</name>
    <dbReference type="NCBI Taxonomy" id="696485"/>
    <lineage>
        <taxon>Bacteria</taxon>
        <taxon>Pseudomonadati</taxon>
        <taxon>Pseudomonadota</taxon>
        <taxon>Gammaproteobacteria</taxon>
        <taxon>Vibrionales</taxon>
        <taxon>Vibrionaceae</taxon>
        <taxon>Vibrio</taxon>
    </lineage>
</organism>
<evidence type="ECO:0000313" key="2">
    <source>
        <dbReference type="Proteomes" id="UP001295420"/>
    </source>
</evidence>
<proteinExistence type="predicted"/>
<protein>
    <submittedName>
        <fullName evidence="1">Uncharacterized protein</fullName>
    </submittedName>
</protein>
<sequence>MRSKLHLNRITYVMDCKFEHLFFNLEFLLKFYNSRKVIDYFLLFNALLRIV</sequence>
<dbReference type="Proteomes" id="UP001295420">
    <property type="component" value="Unassembled WGS sequence"/>
</dbReference>
<gene>
    <name evidence="1" type="ORF">THF1D04_10873</name>
</gene>
<dbReference type="EMBL" id="CAKMTQ010000001">
    <property type="protein sequence ID" value="CAH1521426.1"/>
    <property type="molecule type" value="Genomic_DNA"/>
</dbReference>
<reference evidence="1" key="1">
    <citation type="submission" date="2022-01" db="EMBL/GenBank/DDBJ databases">
        <authorList>
            <person name="Lagorce A."/>
        </authorList>
    </citation>
    <scope>NUCLEOTIDE SEQUENCE</scope>
    <source>
        <strain evidence="1">Th15_F1_D04</strain>
    </source>
</reference>